<reference evidence="3" key="1">
    <citation type="submission" date="2012-12" db="EMBL/GenBank/DDBJ databases">
        <authorList>
            <person name="Hellsten U."/>
            <person name="Grimwood J."/>
            <person name="Chapman J.A."/>
            <person name="Shapiro H."/>
            <person name="Aerts A."/>
            <person name="Otillar R.P."/>
            <person name="Terry A.Y."/>
            <person name="Boore J.L."/>
            <person name="Simakov O."/>
            <person name="Marletaz F."/>
            <person name="Cho S.-J."/>
            <person name="Edsinger-Gonzales E."/>
            <person name="Havlak P."/>
            <person name="Kuo D.-H."/>
            <person name="Larsson T."/>
            <person name="Lv J."/>
            <person name="Arendt D."/>
            <person name="Savage R."/>
            <person name="Osoegawa K."/>
            <person name="de Jong P."/>
            <person name="Lindberg D.R."/>
            <person name="Seaver E.C."/>
            <person name="Weisblat D.A."/>
            <person name="Putnam N.H."/>
            <person name="Grigoriev I.V."/>
            <person name="Rokhsar D.S."/>
        </authorList>
    </citation>
    <scope>NUCLEOTIDE SEQUENCE</scope>
</reference>
<protein>
    <recommendedName>
        <fullName evidence="4">Protein SSUH2 homolog</fullName>
    </recommendedName>
</protein>
<dbReference type="GeneID" id="20213988"/>
<dbReference type="EnsemblMetazoa" id="HelroT66965">
    <property type="protein sequence ID" value="HelroP66965"/>
    <property type="gene ID" value="HelroG66965"/>
</dbReference>
<dbReference type="CTD" id="20213988"/>
<evidence type="ECO:0008006" key="4">
    <source>
        <dbReference type="Google" id="ProtNLM"/>
    </source>
</evidence>
<proteinExistence type="predicted"/>
<dbReference type="EMBL" id="AMQM01001019">
    <property type="status" value="NOT_ANNOTATED_CDS"/>
    <property type="molecule type" value="Genomic_DNA"/>
</dbReference>
<evidence type="ECO:0000313" key="2">
    <source>
        <dbReference type="EnsemblMetazoa" id="HelroP66965"/>
    </source>
</evidence>
<dbReference type="Proteomes" id="UP000015101">
    <property type="component" value="Unassembled WGS sequence"/>
</dbReference>
<dbReference type="KEGG" id="hro:HELRODRAFT_66965"/>
<reference evidence="2" key="3">
    <citation type="submission" date="2015-06" db="UniProtKB">
        <authorList>
            <consortium name="EnsemblMetazoa"/>
        </authorList>
    </citation>
    <scope>IDENTIFICATION</scope>
</reference>
<dbReference type="AlphaFoldDB" id="T1FYU0"/>
<dbReference type="InParanoid" id="T1FYU0"/>
<evidence type="ECO:0000313" key="1">
    <source>
        <dbReference type="EMBL" id="ESN98634.1"/>
    </source>
</evidence>
<dbReference type="PANTHER" id="PTHR48465">
    <property type="entry name" value="PROTEIN SSUH2 HOMOLOG"/>
    <property type="match status" value="1"/>
</dbReference>
<dbReference type="EMBL" id="KB097143">
    <property type="protein sequence ID" value="ESN98634.1"/>
    <property type="molecule type" value="Genomic_DNA"/>
</dbReference>
<dbReference type="HOGENOM" id="CLU_044550_2_1_1"/>
<dbReference type="OMA" id="DCEAKGY"/>
<keyword evidence="3" id="KW-1185">Reference proteome</keyword>
<dbReference type="OrthoDB" id="3355217at2759"/>
<evidence type="ECO:0000313" key="3">
    <source>
        <dbReference type="Proteomes" id="UP000015101"/>
    </source>
</evidence>
<reference evidence="1 3" key="2">
    <citation type="journal article" date="2013" name="Nature">
        <title>Insights into bilaterian evolution from three spiralian genomes.</title>
        <authorList>
            <person name="Simakov O."/>
            <person name="Marletaz F."/>
            <person name="Cho S.J."/>
            <person name="Edsinger-Gonzales E."/>
            <person name="Havlak P."/>
            <person name="Hellsten U."/>
            <person name="Kuo D.H."/>
            <person name="Larsson T."/>
            <person name="Lv J."/>
            <person name="Arendt D."/>
            <person name="Savage R."/>
            <person name="Osoegawa K."/>
            <person name="de Jong P."/>
            <person name="Grimwood J."/>
            <person name="Chapman J.A."/>
            <person name="Shapiro H."/>
            <person name="Aerts A."/>
            <person name="Otillar R.P."/>
            <person name="Terry A.Y."/>
            <person name="Boore J.L."/>
            <person name="Grigoriev I.V."/>
            <person name="Lindberg D.R."/>
            <person name="Seaver E.C."/>
            <person name="Weisblat D.A."/>
            <person name="Putnam N.H."/>
            <person name="Rokhsar D.S."/>
        </authorList>
    </citation>
    <scope>NUCLEOTIDE SEQUENCE</scope>
</reference>
<dbReference type="eggNOG" id="KOG2813">
    <property type="taxonomic scope" value="Eukaryota"/>
</dbReference>
<dbReference type="PANTHER" id="PTHR48465:SF1">
    <property type="entry name" value="PROTEIN SSUH2 HOMOLOG"/>
    <property type="match status" value="1"/>
</dbReference>
<name>T1FYU0_HELRO</name>
<gene>
    <name evidence="2" type="primary">20213988</name>
    <name evidence="1" type="ORF">HELRODRAFT_66965</name>
</gene>
<accession>T1FYU0</accession>
<organism evidence="2 3">
    <name type="scientific">Helobdella robusta</name>
    <name type="common">Californian leech</name>
    <dbReference type="NCBI Taxonomy" id="6412"/>
    <lineage>
        <taxon>Eukaryota</taxon>
        <taxon>Metazoa</taxon>
        <taxon>Spiralia</taxon>
        <taxon>Lophotrochozoa</taxon>
        <taxon>Annelida</taxon>
        <taxon>Clitellata</taxon>
        <taxon>Hirudinea</taxon>
        <taxon>Rhynchobdellida</taxon>
        <taxon>Glossiphoniidae</taxon>
        <taxon>Helobdella</taxon>
    </lineage>
</organism>
<sequence>RIKPISQEYAKTALVQLASANFCYGKRPANEVVVQSMKPSAAYHYCLESFCEVRSTAQAEIPFTGMSVDTSANGQPPTPWEVQVFAKEKFKDEKKVCEVPHTASVQNCRKCKGNGTETCTACQGKGQNPCSQCQGPQCPACQGHGAKVCQTCAGKGVKTCDTCKGHKMVKSYIQLTVEWFNHVSHFVHQTQSSLPEQLVQSAPGQIVFKEENPWVYPIQQCPEPTINKASLDLLTKHKDQFKNERLLLQRQTVKIVPITEVQCQWEGKEFTEYVYGTDNQAYCPDYPQKWCCGHCNIL</sequence>
<dbReference type="RefSeq" id="XP_009022502.1">
    <property type="nucleotide sequence ID" value="XM_009024254.1"/>
</dbReference>
<dbReference type="InterPro" id="IPR052789">
    <property type="entry name" value="SSUH2_homolog"/>
</dbReference>